<accession>A0ABX6VZE9</accession>
<protein>
    <submittedName>
        <fullName evidence="2">Uncharacterized protein</fullName>
    </submittedName>
</protein>
<keyword evidence="1" id="KW-1133">Transmembrane helix</keyword>
<organism evidence="2 3">
    <name type="scientific">Streptomyces malaysiensis</name>
    <dbReference type="NCBI Taxonomy" id="92644"/>
    <lineage>
        <taxon>Bacteria</taxon>
        <taxon>Bacillati</taxon>
        <taxon>Actinomycetota</taxon>
        <taxon>Actinomycetes</taxon>
        <taxon>Kitasatosporales</taxon>
        <taxon>Streptomycetaceae</taxon>
        <taxon>Streptomyces</taxon>
        <taxon>Streptomyces violaceusniger group</taxon>
    </lineage>
</organism>
<reference evidence="2 3" key="1">
    <citation type="submission" date="2020-11" db="EMBL/GenBank/DDBJ databases">
        <title>Complete genome sequence unveiled secondary metabolic potentials in Streptomyces solisilvae HNM0141.</title>
        <authorList>
            <person name="Huang X."/>
        </authorList>
    </citation>
    <scope>NUCLEOTIDE SEQUENCE [LARGE SCALE GENOMIC DNA]</scope>
    <source>
        <strain evidence="2 3">HNM0141</strain>
    </source>
</reference>
<proteinExistence type="predicted"/>
<evidence type="ECO:0000256" key="1">
    <source>
        <dbReference type="SAM" id="Phobius"/>
    </source>
</evidence>
<keyword evidence="3" id="KW-1185">Reference proteome</keyword>
<evidence type="ECO:0000313" key="3">
    <source>
        <dbReference type="Proteomes" id="UP000663421"/>
    </source>
</evidence>
<feature type="transmembrane region" description="Helical" evidence="1">
    <location>
        <begin position="40"/>
        <end position="66"/>
    </location>
</feature>
<evidence type="ECO:0000313" key="2">
    <source>
        <dbReference type="EMBL" id="QPI53795.1"/>
    </source>
</evidence>
<gene>
    <name evidence="2" type="ORF">I1A49_01605</name>
</gene>
<dbReference type="Proteomes" id="UP000663421">
    <property type="component" value="Chromosome"/>
</dbReference>
<keyword evidence="1" id="KW-0472">Membrane</keyword>
<keyword evidence="1" id="KW-0812">Transmembrane</keyword>
<dbReference type="EMBL" id="CP065050">
    <property type="protein sequence ID" value="QPI53795.1"/>
    <property type="molecule type" value="Genomic_DNA"/>
</dbReference>
<sequence>MFKRDSASSPLSCWYARRIPHIGTGPLSHSGIPTRIYDAMLLFLVILAVTHHMLGRGILLAAFLVCRLVGRRLAHIPLTSSAPSGPDGGQCR</sequence>
<name>A0ABX6VZE9_STRMQ</name>